<organism evidence="1 2">
    <name type="scientific">Tsuneonella deserti</name>
    <dbReference type="NCBI Taxonomy" id="2035528"/>
    <lineage>
        <taxon>Bacteria</taxon>
        <taxon>Pseudomonadati</taxon>
        <taxon>Pseudomonadota</taxon>
        <taxon>Alphaproteobacteria</taxon>
        <taxon>Sphingomonadales</taxon>
        <taxon>Erythrobacteraceae</taxon>
        <taxon>Tsuneonella</taxon>
    </lineage>
</organism>
<dbReference type="RefSeq" id="WP_188644322.1">
    <property type="nucleotide sequence ID" value="NZ_BMKL01000001.1"/>
</dbReference>
<keyword evidence="2" id="KW-1185">Reference proteome</keyword>
<name>A0ABQ1S8G5_9SPHN</name>
<gene>
    <name evidence="1" type="ORF">GCM10011515_12210</name>
</gene>
<comment type="caution">
    <text evidence="1">The sequence shown here is derived from an EMBL/GenBank/DDBJ whole genome shotgun (WGS) entry which is preliminary data.</text>
</comment>
<protein>
    <submittedName>
        <fullName evidence="1">Uncharacterized protein</fullName>
    </submittedName>
</protein>
<reference evidence="2" key="1">
    <citation type="journal article" date="2019" name="Int. J. Syst. Evol. Microbiol.">
        <title>The Global Catalogue of Microorganisms (GCM) 10K type strain sequencing project: providing services to taxonomists for standard genome sequencing and annotation.</title>
        <authorList>
            <consortium name="The Broad Institute Genomics Platform"/>
            <consortium name="The Broad Institute Genome Sequencing Center for Infectious Disease"/>
            <person name="Wu L."/>
            <person name="Ma J."/>
        </authorList>
    </citation>
    <scope>NUCLEOTIDE SEQUENCE [LARGE SCALE GENOMIC DNA]</scope>
    <source>
        <strain evidence="2">CGMCC 1.15959</strain>
    </source>
</reference>
<proteinExistence type="predicted"/>
<sequence length="155" mass="16908">MSAIVPAVVFELHIARSKFVDAYNAADSAVRARLQAFSLPEKTTMGDNLASLLKVAAGPQYAKSAKKRIDALVLEIRDFQPLRCDVVHGRMSVMSIDGVVTAMFANVQKSSKIGRYGLMLTLDEIQRSTDRMNAIADELKKIKISVSIEPPATQG</sequence>
<evidence type="ECO:0000313" key="1">
    <source>
        <dbReference type="EMBL" id="GGD93965.1"/>
    </source>
</evidence>
<dbReference type="Proteomes" id="UP000619041">
    <property type="component" value="Unassembled WGS sequence"/>
</dbReference>
<dbReference type="EMBL" id="BMKL01000001">
    <property type="protein sequence ID" value="GGD93965.1"/>
    <property type="molecule type" value="Genomic_DNA"/>
</dbReference>
<accession>A0ABQ1S8G5</accession>
<evidence type="ECO:0000313" key="2">
    <source>
        <dbReference type="Proteomes" id="UP000619041"/>
    </source>
</evidence>